<gene>
    <name evidence="7" type="primary">PSH1</name>
    <name evidence="7" type="ORF">MCUN1_001106</name>
</gene>
<dbReference type="GO" id="GO:0051865">
    <property type="term" value="P:protein autoubiquitination"/>
    <property type="evidence" value="ECO:0007669"/>
    <property type="project" value="TreeGrafter"/>
</dbReference>
<dbReference type="GO" id="GO:0008270">
    <property type="term" value="F:zinc ion binding"/>
    <property type="evidence" value="ECO:0007669"/>
    <property type="project" value="UniProtKB-KW"/>
</dbReference>
<dbReference type="InterPro" id="IPR013083">
    <property type="entry name" value="Znf_RING/FYVE/PHD"/>
</dbReference>
<dbReference type="AlphaFoldDB" id="A0AAF0ESH6"/>
<keyword evidence="8" id="KW-1185">Reference proteome</keyword>
<accession>A0AAF0ESH6</accession>
<keyword evidence="3" id="KW-0862">Zinc</keyword>
<dbReference type="Gene3D" id="3.30.40.10">
    <property type="entry name" value="Zinc/RING finger domain, C3HC4 (zinc finger)"/>
    <property type="match status" value="1"/>
</dbReference>
<protein>
    <submittedName>
        <fullName evidence="7">E3 ubiquitin ligase</fullName>
    </submittedName>
</protein>
<dbReference type="PANTHER" id="PTHR12109">
    <property type="entry name" value="RING FINGER PROTEIN 141-RELATED"/>
    <property type="match status" value="1"/>
</dbReference>
<dbReference type="InterPro" id="IPR047126">
    <property type="entry name" value="RNF141-like"/>
</dbReference>
<dbReference type="InterPro" id="IPR001841">
    <property type="entry name" value="Znf_RING"/>
</dbReference>
<feature type="compositionally biased region" description="Acidic residues" evidence="5">
    <location>
        <begin position="249"/>
        <end position="265"/>
    </location>
</feature>
<dbReference type="SMART" id="SM00184">
    <property type="entry name" value="RING"/>
    <property type="match status" value="1"/>
</dbReference>
<dbReference type="Pfam" id="PF13445">
    <property type="entry name" value="zf-RING_UBOX"/>
    <property type="match status" value="1"/>
</dbReference>
<feature type="compositionally biased region" description="Acidic residues" evidence="5">
    <location>
        <begin position="304"/>
        <end position="327"/>
    </location>
</feature>
<keyword evidence="2 4" id="KW-0863">Zinc-finger</keyword>
<evidence type="ECO:0000259" key="6">
    <source>
        <dbReference type="PROSITE" id="PS50089"/>
    </source>
</evidence>
<evidence type="ECO:0000256" key="2">
    <source>
        <dbReference type="ARBA" id="ARBA00022771"/>
    </source>
</evidence>
<feature type="domain" description="RING-type" evidence="6">
    <location>
        <begin position="36"/>
        <end position="89"/>
    </location>
</feature>
<dbReference type="EMBL" id="CP119878">
    <property type="protein sequence ID" value="WFD34269.1"/>
    <property type="molecule type" value="Genomic_DNA"/>
</dbReference>
<evidence type="ECO:0000256" key="3">
    <source>
        <dbReference type="ARBA" id="ARBA00022833"/>
    </source>
</evidence>
<sequence length="327" mass="36022">MRNAKRPRDASAEASEQDELSAVQRALADVALECMCGICMELYCRPCALSPCGHIYCASCLVDWFSVAVDGEESDEENVRRKKRCPTCRAQISTPPLALWSLNGMLQKLPGARSEDMDPTVWDGLFDPSTFYHVIRDVQDQVLRCGACSAEIFDRKCTNDECGIVYADLSDDEFGADTLDATQDSVEEDSEGSLRDFVVDSAGEESESSVEIAPRPSAAQTRRERLDRLRADRLRKSRREPIVVHSSDSETEDEDVDVDEDEEDQAGSSEDKDSDVSGYGDYDEEESDNGGDGGYERGARAFLDEAEVSGDASEDEAEEETDYDSGG</sequence>
<dbReference type="Proteomes" id="UP001219933">
    <property type="component" value="Chromosome 2"/>
</dbReference>
<feature type="region of interest" description="Disordered" evidence="5">
    <location>
        <begin position="239"/>
        <end position="327"/>
    </location>
</feature>
<dbReference type="PROSITE" id="PS00518">
    <property type="entry name" value="ZF_RING_1"/>
    <property type="match status" value="1"/>
</dbReference>
<evidence type="ECO:0000256" key="1">
    <source>
        <dbReference type="ARBA" id="ARBA00022723"/>
    </source>
</evidence>
<organism evidence="7 8">
    <name type="scientific">Malassezia cuniculi</name>
    <dbReference type="NCBI Taxonomy" id="948313"/>
    <lineage>
        <taxon>Eukaryota</taxon>
        <taxon>Fungi</taxon>
        <taxon>Dikarya</taxon>
        <taxon>Basidiomycota</taxon>
        <taxon>Ustilaginomycotina</taxon>
        <taxon>Malasseziomycetes</taxon>
        <taxon>Malasseziales</taxon>
        <taxon>Malasseziaceae</taxon>
        <taxon>Malassezia</taxon>
    </lineage>
</organism>
<feature type="region of interest" description="Disordered" evidence="5">
    <location>
        <begin position="201"/>
        <end position="225"/>
    </location>
</feature>
<evidence type="ECO:0000313" key="8">
    <source>
        <dbReference type="Proteomes" id="UP001219933"/>
    </source>
</evidence>
<evidence type="ECO:0000313" key="7">
    <source>
        <dbReference type="EMBL" id="WFD34269.1"/>
    </source>
</evidence>
<feature type="compositionally biased region" description="Basic and acidic residues" evidence="5">
    <location>
        <begin position="294"/>
        <end position="303"/>
    </location>
</feature>
<dbReference type="InterPro" id="IPR027370">
    <property type="entry name" value="Znf-RING_euk"/>
</dbReference>
<evidence type="ECO:0000256" key="4">
    <source>
        <dbReference type="PROSITE-ProRule" id="PRU00175"/>
    </source>
</evidence>
<dbReference type="InterPro" id="IPR017907">
    <property type="entry name" value="Znf_RING_CS"/>
</dbReference>
<evidence type="ECO:0000256" key="5">
    <source>
        <dbReference type="SAM" id="MobiDB-lite"/>
    </source>
</evidence>
<dbReference type="SUPFAM" id="SSF57850">
    <property type="entry name" value="RING/U-box"/>
    <property type="match status" value="1"/>
</dbReference>
<dbReference type="PANTHER" id="PTHR12109:SF3">
    <property type="entry name" value="RING FINGER PROTEIN 141"/>
    <property type="match status" value="1"/>
</dbReference>
<proteinExistence type="predicted"/>
<keyword evidence="1" id="KW-0479">Metal-binding</keyword>
<dbReference type="PROSITE" id="PS50089">
    <property type="entry name" value="ZF_RING_2"/>
    <property type="match status" value="1"/>
</dbReference>
<dbReference type="GO" id="GO:0004842">
    <property type="term" value="F:ubiquitin-protein transferase activity"/>
    <property type="evidence" value="ECO:0007669"/>
    <property type="project" value="TreeGrafter"/>
</dbReference>
<reference evidence="7" key="1">
    <citation type="submission" date="2023-03" db="EMBL/GenBank/DDBJ databases">
        <title>Mating type loci evolution in Malassezia.</title>
        <authorList>
            <person name="Coelho M.A."/>
        </authorList>
    </citation>
    <scope>NUCLEOTIDE SEQUENCE</scope>
    <source>
        <strain evidence="7">CBS 11721</strain>
    </source>
</reference>
<name>A0AAF0ESH6_9BASI</name>